<evidence type="ECO:0000259" key="5">
    <source>
        <dbReference type="SMART" id="SM00642"/>
    </source>
</evidence>
<dbReference type="NCBIfam" id="NF008183">
    <property type="entry name" value="PRK10933.1"/>
    <property type="match status" value="1"/>
</dbReference>
<dbReference type="FunFam" id="2.60.40.1180:FF:000007">
    <property type="entry name" value="Sucrose isomerase"/>
    <property type="match status" value="1"/>
</dbReference>
<dbReference type="InterPro" id="IPR017853">
    <property type="entry name" value="GH"/>
</dbReference>
<proteinExistence type="inferred from homology"/>
<dbReference type="RefSeq" id="WP_071389707.1">
    <property type="nucleotide sequence ID" value="NZ_MLQS01000017.1"/>
</dbReference>
<dbReference type="Pfam" id="PF23915">
    <property type="entry name" value="SusG_C"/>
    <property type="match status" value="1"/>
</dbReference>
<dbReference type="Gene3D" id="2.60.40.1180">
    <property type="entry name" value="Golgi alpha-mannosidase II"/>
    <property type="match status" value="1"/>
</dbReference>
<comment type="subcellular location">
    <subcellularLocation>
        <location evidence="1">Cytoplasm</location>
    </subcellularLocation>
</comment>
<gene>
    <name evidence="7" type="ORF">BKP45_10855</name>
    <name evidence="6" type="ORF">BKP45_16570</name>
</gene>
<dbReference type="InterPro" id="IPR013780">
    <property type="entry name" value="Glyco_hydro_b"/>
</dbReference>
<dbReference type="EMBL" id="MLQS01000017">
    <property type="protein sequence ID" value="OIJ19568.1"/>
    <property type="molecule type" value="Genomic_DNA"/>
</dbReference>
<feature type="domain" description="Glycosyl hydrolase family 13 catalytic" evidence="5">
    <location>
        <begin position="13"/>
        <end position="415"/>
    </location>
</feature>
<evidence type="ECO:0000313" key="7">
    <source>
        <dbReference type="EMBL" id="OIJ19568.1"/>
    </source>
</evidence>
<dbReference type="CDD" id="cd11333">
    <property type="entry name" value="AmyAc_SI_OligoGlu_DGase"/>
    <property type="match status" value="1"/>
</dbReference>
<dbReference type="Proteomes" id="UP000180057">
    <property type="component" value="Unassembled WGS sequence"/>
</dbReference>
<evidence type="ECO:0000256" key="1">
    <source>
        <dbReference type="ARBA" id="ARBA00004496"/>
    </source>
</evidence>
<dbReference type="GO" id="GO:0004556">
    <property type="term" value="F:alpha-amylase activity"/>
    <property type="evidence" value="ECO:0007669"/>
    <property type="project" value="TreeGrafter"/>
</dbReference>
<name>A0A1S2M4B5_9BACI</name>
<dbReference type="SUPFAM" id="SSF51011">
    <property type="entry name" value="Glycosyl hydrolase domain"/>
    <property type="match status" value="1"/>
</dbReference>
<dbReference type="GO" id="GO:0005737">
    <property type="term" value="C:cytoplasm"/>
    <property type="evidence" value="ECO:0007669"/>
    <property type="project" value="UniProtKB-SubCell"/>
</dbReference>
<dbReference type="PANTHER" id="PTHR10357:SF178">
    <property type="entry name" value="OLIGO-1,6-GLUCOSIDASE 3-RELATED"/>
    <property type="match status" value="1"/>
</dbReference>
<dbReference type="PANTHER" id="PTHR10357">
    <property type="entry name" value="ALPHA-AMYLASE FAMILY MEMBER"/>
    <property type="match status" value="1"/>
</dbReference>
<dbReference type="Gene3D" id="3.90.400.10">
    <property type="entry name" value="Oligo-1,6-glucosidase, Domain 2"/>
    <property type="match status" value="1"/>
</dbReference>
<comment type="similarity">
    <text evidence="2">Belongs to the glycosyl hydrolase 13 family.</text>
</comment>
<dbReference type="STRING" id="472963.BKP45_10855"/>
<keyword evidence="8" id="KW-1185">Reference proteome</keyword>
<dbReference type="SUPFAM" id="SSF51445">
    <property type="entry name" value="(Trans)glycosidases"/>
    <property type="match status" value="1"/>
</dbReference>
<dbReference type="FunFam" id="3.20.20.80:FF:000064">
    <property type="entry name" value="Oligo-1,6-glucosidase"/>
    <property type="match status" value="2"/>
</dbReference>
<dbReference type="Pfam" id="PF00128">
    <property type="entry name" value="Alpha-amylase"/>
    <property type="match status" value="1"/>
</dbReference>
<dbReference type="FunFam" id="3.90.400.10:FF:000002">
    <property type="entry name" value="Sucrose isomerase"/>
    <property type="match status" value="1"/>
</dbReference>
<accession>A0A1S2M4B5</accession>
<evidence type="ECO:0000313" key="6">
    <source>
        <dbReference type="EMBL" id="OIJ18089.1"/>
    </source>
</evidence>
<dbReference type="InterPro" id="IPR006047">
    <property type="entry name" value="GH13_cat_dom"/>
</dbReference>
<evidence type="ECO:0000256" key="2">
    <source>
        <dbReference type="ARBA" id="ARBA00008061"/>
    </source>
</evidence>
<evidence type="ECO:0000313" key="8">
    <source>
        <dbReference type="Proteomes" id="UP000180057"/>
    </source>
</evidence>
<dbReference type="InterPro" id="IPR045857">
    <property type="entry name" value="O16G_dom_2"/>
</dbReference>
<protein>
    <submittedName>
        <fullName evidence="7">Glucohydrolase</fullName>
    </submittedName>
</protein>
<dbReference type="OrthoDB" id="9805159at2"/>
<evidence type="ECO:0000256" key="4">
    <source>
        <dbReference type="ARBA" id="ARBA00023295"/>
    </source>
</evidence>
<dbReference type="InterPro" id="IPR056300">
    <property type="entry name" value="SusG-like_C"/>
</dbReference>
<dbReference type="Gene3D" id="3.20.20.80">
    <property type="entry name" value="Glycosidases"/>
    <property type="match status" value="2"/>
</dbReference>
<keyword evidence="4" id="KW-0326">Glycosidase</keyword>
<organism evidence="7 8">
    <name type="scientific">Anaerobacillus alkalidiazotrophicus</name>
    <dbReference type="NCBI Taxonomy" id="472963"/>
    <lineage>
        <taxon>Bacteria</taxon>
        <taxon>Bacillati</taxon>
        <taxon>Bacillota</taxon>
        <taxon>Bacilli</taxon>
        <taxon>Bacillales</taxon>
        <taxon>Bacillaceae</taxon>
        <taxon>Anaerobacillus</taxon>
    </lineage>
</organism>
<keyword evidence="3 7" id="KW-0378">Hydrolase</keyword>
<comment type="caution">
    <text evidence="7">The sequence shown here is derived from an EMBL/GenBank/DDBJ whole genome shotgun (WGS) entry which is preliminary data.</text>
</comment>
<evidence type="ECO:0000256" key="3">
    <source>
        <dbReference type="ARBA" id="ARBA00022801"/>
    </source>
</evidence>
<dbReference type="SMART" id="SM00642">
    <property type="entry name" value="Aamy"/>
    <property type="match status" value="1"/>
</dbReference>
<reference evidence="7 8" key="1">
    <citation type="submission" date="2016-10" db="EMBL/GenBank/DDBJ databases">
        <title>Draft genome sequences of four alkaliphilic bacteria belonging to the Anaerobacillus genus.</title>
        <authorList>
            <person name="Bassil N.M."/>
            <person name="Lloyd J.R."/>
        </authorList>
    </citation>
    <scope>NUCLEOTIDE SEQUENCE [LARGE SCALE GENOMIC DNA]</scope>
    <source>
        <strain evidence="7 8">DSM 22531</strain>
    </source>
</reference>
<dbReference type="GO" id="GO:0009313">
    <property type="term" value="P:oligosaccharide catabolic process"/>
    <property type="evidence" value="ECO:0007669"/>
    <property type="project" value="TreeGrafter"/>
</dbReference>
<dbReference type="EMBL" id="MLQS01000030">
    <property type="protein sequence ID" value="OIJ18089.1"/>
    <property type="molecule type" value="Genomic_DNA"/>
</dbReference>
<dbReference type="AlphaFoldDB" id="A0A1S2M4B5"/>
<sequence>MKKTWWKEAIAYQIYPRSFMDSNGDGIGDIQGVISKLDYLKELGIDVIWICPIYSSPNDDNGYDISDYKGIMSDFGTMSDFDELLAEVHNRDMKLIMDLVINHTSDEHPWFIESRSSKENPYRDYYIWHPGEKDNEPNNWESIFGGSAWEYDENTEEYFMHVFSRKQPDLNWANPTVRKDLYEMINWWLDKGIDGFRVDAISHIKKVAGFPDLPNPKKLKYVPSLDGHMNQEGIEVFLKELKKETFDKYDIMTVGEANGVKAEHAEEWVSEENGYFNMVFQFEHLDLWGKGTDTGIDLAGLKETLTKWQKELDGKGWNALFLENHDQPRSVSTWGNSDMYRDKSAKALATMYFLMQGTPFIYQGQEIGMTNVKFSSIEDYNDVAIKNLYKNEREAGKSHQEIMEVIWKNGRDNSRTPMQWSDKENAGFTEGKPWLKINPNYTEINVEQAIKDSYSIYHFYKNLIKLRKQEKALIYGSYDLILEEHEQVYAYTRTLENEQFLIITNLYGEETSITLPSDLNKKSKELYISNYKVQVVSDKILLKPYEARVYKLI</sequence>